<dbReference type="RefSeq" id="XP_050515888.1">
    <property type="nucleotide sequence ID" value="XM_050659931.1"/>
</dbReference>
<dbReference type="GeneID" id="126890759"/>
<dbReference type="EnsemblMetazoa" id="XM_050659931.1">
    <property type="protein sequence ID" value="XP_050515888.1"/>
    <property type="gene ID" value="LOC126890759"/>
</dbReference>
<reference evidence="2" key="1">
    <citation type="submission" date="2025-05" db="UniProtKB">
        <authorList>
            <consortium name="EnsemblMetazoa"/>
        </authorList>
    </citation>
    <scope>IDENTIFICATION</scope>
</reference>
<evidence type="ECO:0000256" key="1">
    <source>
        <dbReference type="SAM" id="MobiDB-lite"/>
    </source>
</evidence>
<evidence type="ECO:0000313" key="2">
    <source>
        <dbReference type="EnsemblMetazoa" id="XP_050515888.1"/>
    </source>
</evidence>
<feature type="region of interest" description="Disordered" evidence="1">
    <location>
        <begin position="15"/>
        <end position="153"/>
    </location>
</feature>
<proteinExistence type="predicted"/>
<evidence type="ECO:0000313" key="3">
    <source>
        <dbReference type="Proteomes" id="UP001652700"/>
    </source>
</evidence>
<feature type="compositionally biased region" description="Polar residues" evidence="1">
    <location>
        <begin position="112"/>
        <end position="128"/>
    </location>
</feature>
<feature type="compositionally biased region" description="Basic residues" evidence="1">
    <location>
        <begin position="50"/>
        <end position="59"/>
    </location>
</feature>
<name>A0ABM5L0C3_DIAVI</name>
<accession>A0ABM5L0C3</accession>
<dbReference type="Proteomes" id="UP001652700">
    <property type="component" value="Unplaced"/>
</dbReference>
<keyword evidence="3" id="KW-1185">Reference proteome</keyword>
<organism evidence="2 3">
    <name type="scientific">Diabrotica virgifera virgifera</name>
    <name type="common">western corn rootworm</name>
    <dbReference type="NCBI Taxonomy" id="50390"/>
    <lineage>
        <taxon>Eukaryota</taxon>
        <taxon>Metazoa</taxon>
        <taxon>Ecdysozoa</taxon>
        <taxon>Arthropoda</taxon>
        <taxon>Hexapoda</taxon>
        <taxon>Insecta</taxon>
        <taxon>Pterygota</taxon>
        <taxon>Neoptera</taxon>
        <taxon>Endopterygota</taxon>
        <taxon>Coleoptera</taxon>
        <taxon>Polyphaga</taxon>
        <taxon>Cucujiformia</taxon>
        <taxon>Chrysomeloidea</taxon>
        <taxon>Chrysomelidae</taxon>
        <taxon>Galerucinae</taxon>
        <taxon>Diabroticina</taxon>
        <taxon>Diabroticites</taxon>
        <taxon>Diabrotica</taxon>
    </lineage>
</organism>
<protein>
    <submittedName>
        <fullName evidence="2">Uncharacterized protein</fullName>
    </submittedName>
</protein>
<sequence length="188" mass="20766">MRQESVVLEEWDGVSVAAGSGSSPRSRWRRSAGQQRSKLEAVSGTANGPRWRRSAGQRRSKLDGNQRESNGARWGRSAEQQRSKVEAVSGTATVQGGGDQRDSNGPRWRRSAGQQWSKVESISGTATVQGGGGQRDSNGPSRGNTITGTADNDSIQFQHREPCFWVCRRFFESSHQGYQIMCRTLHLW</sequence>
<feature type="compositionally biased region" description="Low complexity" evidence="1">
    <location>
        <begin position="15"/>
        <end position="25"/>
    </location>
</feature>
<feature type="compositionally biased region" description="Polar residues" evidence="1">
    <location>
        <begin position="135"/>
        <end position="153"/>
    </location>
</feature>